<dbReference type="AlphaFoldDB" id="A0A0F9FZD9"/>
<sequence>PGIGPKTALALIKTYPALMKRPLIAGGDALFLGWNNDIEGEVKAML</sequence>
<gene>
    <name evidence="1" type="ORF">LCGC14_2244740</name>
</gene>
<reference evidence="1" key="1">
    <citation type="journal article" date="2015" name="Nature">
        <title>Complex archaea that bridge the gap between prokaryotes and eukaryotes.</title>
        <authorList>
            <person name="Spang A."/>
            <person name="Saw J.H."/>
            <person name="Jorgensen S.L."/>
            <person name="Zaremba-Niedzwiedzka K."/>
            <person name="Martijn J."/>
            <person name="Lind A.E."/>
            <person name="van Eijk R."/>
            <person name="Schleper C."/>
            <person name="Guy L."/>
            <person name="Ettema T.J."/>
        </authorList>
    </citation>
    <scope>NUCLEOTIDE SEQUENCE</scope>
</reference>
<dbReference type="EMBL" id="LAZR01030470">
    <property type="protein sequence ID" value="KKL56502.1"/>
    <property type="molecule type" value="Genomic_DNA"/>
</dbReference>
<name>A0A0F9FZD9_9ZZZZ</name>
<evidence type="ECO:0000313" key="1">
    <source>
        <dbReference type="EMBL" id="KKL56502.1"/>
    </source>
</evidence>
<organism evidence="1">
    <name type="scientific">marine sediment metagenome</name>
    <dbReference type="NCBI Taxonomy" id="412755"/>
    <lineage>
        <taxon>unclassified sequences</taxon>
        <taxon>metagenomes</taxon>
        <taxon>ecological metagenomes</taxon>
    </lineage>
</organism>
<protein>
    <submittedName>
        <fullName evidence="1">Uncharacterized protein</fullName>
    </submittedName>
</protein>
<feature type="non-terminal residue" evidence="1">
    <location>
        <position position="1"/>
    </location>
</feature>
<comment type="caution">
    <text evidence="1">The sequence shown here is derived from an EMBL/GenBank/DDBJ whole genome shotgun (WGS) entry which is preliminary data.</text>
</comment>
<proteinExistence type="predicted"/>
<accession>A0A0F9FZD9</accession>